<keyword evidence="1" id="KW-1133">Transmembrane helix</keyword>
<evidence type="ECO:0000313" key="3">
    <source>
        <dbReference type="Proteomes" id="UP000799118"/>
    </source>
</evidence>
<keyword evidence="1" id="KW-0812">Transmembrane</keyword>
<dbReference type="Proteomes" id="UP000799118">
    <property type="component" value="Unassembled WGS sequence"/>
</dbReference>
<accession>A0A6A4I6T5</accession>
<protein>
    <submittedName>
        <fullName evidence="2">Uncharacterized protein</fullName>
    </submittedName>
</protein>
<evidence type="ECO:0000256" key="1">
    <source>
        <dbReference type="SAM" id="Phobius"/>
    </source>
</evidence>
<evidence type="ECO:0000313" key="2">
    <source>
        <dbReference type="EMBL" id="KAE9407712.1"/>
    </source>
</evidence>
<reference evidence="2" key="1">
    <citation type="journal article" date="2019" name="Environ. Microbiol.">
        <title>Fungal ecological strategies reflected in gene transcription - a case study of two litter decomposers.</title>
        <authorList>
            <person name="Barbi F."/>
            <person name="Kohler A."/>
            <person name="Barry K."/>
            <person name="Baskaran P."/>
            <person name="Daum C."/>
            <person name="Fauchery L."/>
            <person name="Ihrmark K."/>
            <person name="Kuo A."/>
            <person name="LaButti K."/>
            <person name="Lipzen A."/>
            <person name="Morin E."/>
            <person name="Grigoriev I.V."/>
            <person name="Henrissat B."/>
            <person name="Lindahl B."/>
            <person name="Martin F."/>
        </authorList>
    </citation>
    <scope>NUCLEOTIDE SEQUENCE</scope>
    <source>
        <strain evidence="2">JB14</strain>
    </source>
</reference>
<name>A0A6A4I6T5_9AGAR</name>
<sequence length="813" mass="91405">MAVTRLGTVRDTLYTGHNDWVQSVATFDNEGKASIVVGRSGENVEGSNPIQVWVKKDPVSSAVPTAKSNRFEKLWIAISVVLAVLFVVENILRDMLAAMMDVEEKERKLFGCQTTSPTMTTRPTMDRSLTMGSQSSTLTMESQSSSSTCSTEQKPILAGEHELISGPAPKGVWRLQGLTPIDPKLPDKLADLTLAFFSSGGQDVVLGALKCYNFMLRKDVLFFSKPEERGLRLETQTFAYKVSDSFLFLHPNSYDTLCKEYYLGWFHVNGGCSYSSLTNVELSPTNSGFDVTRFHCEWGDTDYIDLYSTMTAHECRQWVNAHQSCELQLRFRQFDMEQSLKFMTSDCETCRGTHRGLCPYQKHCSQRRSSAAKRLNVELVRVGLVAEIISHVRRDRFILIKAPPCSGKSMLLDQIWEALLTEAPEDHLEKLGECGETYKGTDRQLFMTFLASLCTRADPRLGVNRQLFMTFLASLCTRADPRLGVNVDGIDLANFMNIKGRRPLWICYDEVQRTYGDTSLWAALYSVATKTNTFVIAAGSFGSHTGSTSHSPLHMVPPEHRMTLFNQEDERLSLAFTQNDIEEYKRCLNAPELGPYWMNLLDESDLASPCVLNIEWDAGAHPGVFTQMARYFVQRVKQIKQQSQSTTAIPFKQLVEDFTSQCLFEASMEITADLGRCIPRPPSHCHNFPPPALLVFHTILEQGKIVVPTIDTKHSPLIVSNDCRIWDQVSSSLRIVYQNVPAEYRTPHVRQPDTSTYITLAHGMIETVAIAVTPRLRFLEVVPGNPGYKLYALREKHASDHVLSDFAQAAHDA</sequence>
<organism evidence="2 3">
    <name type="scientific">Gymnopus androsaceus JB14</name>
    <dbReference type="NCBI Taxonomy" id="1447944"/>
    <lineage>
        <taxon>Eukaryota</taxon>
        <taxon>Fungi</taxon>
        <taxon>Dikarya</taxon>
        <taxon>Basidiomycota</taxon>
        <taxon>Agaricomycotina</taxon>
        <taxon>Agaricomycetes</taxon>
        <taxon>Agaricomycetidae</taxon>
        <taxon>Agaricales</taxon>
        <taxon>Marasmiineae</taxon>
        <taxon>Omphalotaceae</taxon>
        <taxon>Gymnopus</taxon>
    </lineage>
</organism>
<dbReference type="AlphaFoldDB" id="A0A6A4I6T5"/>
<proteinExistence type="predicted"/>
<keyword evidence="3" id="KW-1185">Reference proteome</keyword>
<keyword evidence="1" id="KW-0472">Membrane</keyword>
<dbReference type="OrthoDB" id="2364732at2759"/>
<feature type="transmembrane region" description="Helical" evidence="1">
    <location>
        <begin position="74"/>
        <end position="92"/>
    </location>
</feature>
<dbReference type="EMBL" id="ML769394">
    <property type="protein sequence ID" value="KAE9407712.1"/>
    <property type="molecule type" value="Genomic_DNA"/>
</dbReference>
<gene>
    <name evidence="2" type="ORF">BT96DRAFT_933137</name>
</gene>